<evidence type="ECO:0000256" key="3">
    <source>
        <dbReference type="SAM" id="SignalP"/>
    </source>
</evidence>
<keyword evidence="2" id="KW-0472">Membrane</keyword>
<dbReference type="EMBL" id="CAUYUJ010015074">
    <property type="protein sequence ID" value="CAK0849595.1"/>
    <property type="molecule type" value="Genomic_DNA"/>
</dbReference>
<feature type="chain" id="PRO_5045869303" evidence="3">
    <location>
        <begin position="20"/>
        <end position="183"/>
    </location>
</feature>
<comment type="caution">
    <text evidence="4">The sequence shown here is derived from an EMBL/GenBank/DDBJ whole genome shotgun (WGS) entry which is preliminary data.</text>
</comment>
<keyword evidence="5" id="KW-1185">Reference proteome</keyword>
<feature type="transmembrane region" description="Helical" evidence="2">
    <location>
        <begin position="124"/>
        <end position="145"/>
    </location>
</feature>
<protein>
    <submittedName>
        <fullName evidence="4">Uncharacterized protein</fullName>
    </submittedName>
</protein>
<feature type="region of interest" description="Disordered" evidence="1">
    <location>
        <begin position="163"/>
        <end position="183"/>
    </location>
</feature>
<keyword evidence="2" id="KW-0812">Transmembrane</keyword>
<gene>
    <name evidence="4" type="ORF">PCOR1329_LOCUS42251</name>
</gene>
<keyword evidence="2" id="KW-1133">Transmembrane helix</keyword>
<evidence type="ECO:0000313" key="4">
    <source>
        <dbReference type="EMBL" id="CAK0849595.1"/>
    </source>
</evidence>
<evidence type="ECO:0000313" key="5">
    <source>
        <dbReference type="Proteomes" id="UP001189429"/>
    </source>
</evidence>
<dbReference type="Proteomes" id="UP001189429">
    <property type="component" value="Unassembled WGS sequence"/>
</dbReference>
<name>A0ABN9TTU1_9DINO</name>
<organism evidence="4 5">
    <name type="scientific">Prorocentrum cordatum</name>
    <dbReference type="NCBI Taxonomy" id="2364126"/>
    <lineage>
        <taxon>Eukaryota</taxon>
        <taxon>Sar</taxon>
        <taxon>Alveolata</taxon>
        <taxon>Dinophyceae</taxon>
        <taxon>Prorocentrales</taxon>
        <taxon>Prorocentraceae</taxon>
        <taxon>Prorocentrum</taxon>
    </lineage>
</organism>
<evidence type="ECO:0000256" key="1">
    <source>
        <dbReference type="SAM" id="MobiDB-lite"/>
    </source>
</evidence>
<evidence type="ECO:0000256" key="2">
    <source>
        <dbReference type="SAM" id="Phobius"/>
    </source>
</evidence>
<keyword evidence="3" id="KW-0732">Signal</keyword>
<reference evidence="4" key="1">
    <citation type="submission" date="2023-10" db="EMBL/GenBank/DDBJ databases">
        <authorList>
            <person name="Chen Y."/>
            <person name="Shah S."/>
            <person name="Dougan E. K."/>
            <person name="Thang M."/>
            <person name="Chan C."/>
        </authorList>
    </citation>
    <scope>NUCLEOTIDE SEQUENCE [LARGE SCALE GENOMIC DNA]</scope>
</reference>
<sequence length="183" mass="18316">MALLARAAALASLLGLAAAEYVSVSNCRVQHWCGMDNGAGCGEDTCLGLLQTAISELQGSFGSNNPEADFPEGQTLCSLAVQTIATKCDVCSTCDDSLAQDPTATVRLVDATVPAASPKSRASLPVAAFACVLVASACAVLAVAIRRGRVAATSGEVRSVLSAEPQEASGAPLADEGAAGTSE</sequence>
<proteinExistence type="predicted"/>
<feature type="signal peptide" evidence="3">
    <location>
        <begin position="1"/>
        <end position="19"/>
    </location>
</feature>
<accession>A0ABN9TTU1</accession>